<sequence length="61" mass="7100">MNNNINWNNYVIQMEKIMDLNIDDRNRSELLNQIQHIANIASPLMSFPLEDRLPVAGVYKA</sequence>
<dbReference type="NCBIfam" id="NF033624">
    <property type="entry name" value="HpxX"/>
    <property type="match status" value="1"/>
</dbReference>
<name>A0A2P5SVG5_9GAMM</name>
<dbReference type="RefSeq" id="WP_136130378.1">
    <property type="nucleotide sequence ID" value="NZ_PDKU01000005.1"/>
</dbReference>
<dbReference type="EMBL" id="PDKU01000005">
    <property type="protein sequence ID" value="PPI86313.1"/>
    <property type="molecule type" value="Genomic_DNA"/>
</dbReference>
<reference evidence="1 2" key="1">
    <citation type="journal article" date="2018" name="Genome Biol. Evol.">
        <title>Cladogenesis and Genomic Streamlining in Extracellular Endosymbionts of Tropical Stink Bugs.</title>
        <authorList>
            <person name="Otero-Bravo A."/>
            <person name="Goffredi S."/>
            <person name="Sabree Z.L."/>
        </authorList>
    </citation>
    <scope>NUCLEOTIDE SEQUENCE [LARGE SCALE GENOMIC DNA]</scope>
    <source>
        <strain evidence="1 2">SoEL</strain>
    </source>
</reference>
<dbReference type="Pfam" id="PF13318">
    <property type="entry name" value="AtzG-like"/>
    <property type="match status" value="1"/>
</dbReference>
<organism evidence="1 2">
    <name type="scientific">Candidatus Pantoea edessiphila</name>
    <dbReference type="NCBI Taxonomy" id="2044610"/>
    <lineage>
        <taxon>Bacteria</taxon>
        <taxon>Pseudomonadati</taxon>
        <taxon>Pseudomonadota</taxon>
        <taxon>Gammaproteobacteria</taxon>
        <taxon>Enterobacterales</taxon>
        <taxon>Erwiniaceae</taxon>
        <taxon>Pantoea</taxon>
    </lineage>
</organism>
<dbReference type="Proteomes" id="UP000296144">
    <property type="component" value="Unassembled WGS sequence"/>
</dbReference>
<protein>
    <submittedName>
        <fullName evidence="1">DUF4089 domain-containing protein</fullName>
    </submittedName>
</protein>
<dbReference type="InterPro" id="IPR025148">
    <property type="entry name" value="AtzG-like"/>
</dbReference>
<gene>
    <name evidence="1" type="ORF">CRV10_03085</name>
</gene>
<keyword evidence="2" id="KW-1185">Reference proteome</keyword>
<proteinExistence type="predicted"/>
<dbReference type="OrthoDB" id="6907228at2"/>
<dbReference type="AlphaFoldDB" id="A0A2P5SVG5"/>
<evidence type="ECO:0000313" key="2">
    <source>
        <dbReference type="Proteomes" id="UP000296144"/>
    </source>
</evidence>
<accession>A0A2P5SVG5</accession>
<evidence type="ECO:0000313" key="1">
    <source>
        <dbReference type="EMBL" id="PPI86313.1"/>
    </source>
</evidence>
<comment type="caution">
    <text evidence="1">The sequence shown here is derived from an EMBL/GenBank/DDBJ whole genome shotgun (WGS) entry which is preliminary data.</text>
</comment>